<dbReference type="InterPro" id="IPR011990">
    <property type="entry name" value="TPR-like_helical_dom_sf"/>
</dbReference>
<reference evidence="10 11" key="1">
    <citation type="submission" date="2020-04" db="EMBL/GenBank/DDBJ databases">
        <authorList>
            <person name="Alioto T."/>
            <person name="Alioto T."/>
            <person name="Gomez Garrido J."/>
        </authorList>
    </citation>
    <scope>NUCLEOTIDE SEQUENCE [LARGE SCALE GENOMIC DNA]</scope>
</reference>
<dbReference type="GO" id="GO:0042826">
    <property type="term" value="F:histone deacetylase binding"/>
    <property type="evidence" value="ECO:0007669"/>
    <property type="project" value="TreeGrafter"/>
</dbReference>
<dbReference type="PROSITE" id="PS01360">
    <property type="entry name" value="ZF_MYND_1"/>
    <property type="match status" value="1"/>
</dbReference>
<keyword evidence="8" id="KW-0802">TPR repeat</keyword>
<organism evidence="10 11">
    <name type="scientific">Cloeon dipterum</name>
    <dbReference type="NCBI Taxonomy" id="197152"/>
    <lineage>
        <taxon>Eukaryota</taxon>
        <taxon>Metazoa</taxon>
        <taxon>Ecdysozoa</taxon>
        <taxon>Arthropoda</taxon>
        <taxon>Hexapoda</taxon>
        <taxon>Insecta</taxon>
        <taxon>Pterygota</taxon>
        <taxon>Palaeoptera</taxon>
        <taxon>Ephemeroptera</taxon>
        <taxon>Pisciforma</taxon>
        <taxon>Baetidae</taxon>
        <taxon>Cloeon</taxon>
    </lineage>
</organism>
<keyword evidence="3" id="KW-0949">S-adenosyl-L-methionine</keyword>
<feature type="domain" description="MYND-type" evidence="9">
    <location>
        <begin position="236"/>
        <end position="275"/>
    </location>
</feature>
<keyword evidence="4" id="KW-0479">Metal-binding</keyword>
<dbReference type="PROSITE" id="PS50005">
    <property type="entry name" value="TPR"/>
    <property type="match status" value="1"/>
</dbReference>
<dbReference type="Gene3D" id="1.25.40.10">
    <property type="entry name" value="Tetratricopeptide repeat domain"/>
    <property type="match status" value="1"/>
</dbReference>
<dbReference type="Pfam" id="PF01753">
    <property type="entry name" value="zf-MYND"/>
    <property type="match status" value="1"/>
</dbReference>
<dbReference type="Gene3D" id="6.10.140.2220">
    <property type="match status" value="1"/>
</dbReference>
<evidence type="ECO:0000313" key="11">
    <source>
        <dbReference type="Proteomes" id="UP000494165"/>
    </source>
</evidence>
<evidence type="ECO:0000256" key="8">
    <source>
        <dbReference type="PROSITE-ProRule" id="PRU00339"/>
    </source>
</evidence>
<dbReference type="OrthoDB" id="7770870at2759"/>
<dbReference type="Gene3D" id="2.170.270.10">
    <property type="entry name" value="SET domain"/>
    <property type="match status" value="1"/>
</dbReference>
<keyword evidence="11" id="KW-1185">Reference proteome</keyword>
<protein>
    <recommendedName>
        <fullName evidence="9">MYND-type domain-containing protein</fullName>
    </recommendedName>
</protein>
<dbReference type="InterPro" id="IPR052097">
    <property type="entry name" value="SET-MYND_domain_protein"/>
</dbReference>
<dbReference type="SMART" id="SM00028">
    <property type="entry name" value="TPR"/>
    <property type="match status" value="3"/>
</dbReference>
<dbReference type="SUPFAM" id="SSF48452">
    <property type="entry name" value="TPR-like"/>
    <property type="match status" value="1"/>
</dbReference>
<dbReference type="EMBL" id="CADEPI010000299">
    <property type="protein sequence ID" value="CAB3383198.1"/>
    <property type="molecule type" value="Genomic_DNA"/>
</dbReference>
<comment type="caution">
    <text evidence="10">The sequence shown here is derived from an EMBL/GenBank/DDBJ whole genome shotgun (WGS) entry which is preliminary data.</text>
</comment>
<evidence type="ECO:0000313" key="10">
    <source>
        <dbReference type="EMBL" id="CAB3383198.1"/>
    </source>
</evidence>
<feature type="repeat" description="TPR" evidence="8">
    <location>
        <begin position="29"/>
        <end position="62"/>
    </location>
</feature>
<sequence>MANLSYVHEMEERILLNQLRDNPLNELCPERLRKIGNDFFEKNEYWKAISCFTKSLARSPAGSRLRGLAYANRSAVLLSLGHYKESLADAQTALANYYPQETAYKLHLRMGLCKKMMGMTTEAEEDFQLSIKMVEDLALGIEEEKELKEEFLKQFTGKHKPVIPQVYGEYLRPPKLNYGKNPLEPKISSALLKLKDRHLLVAKNSIKIGDVLVIEEPLAYATHCGGGFCVTNWIYCSECFKMCLNLAPCSSCSWAFYCSEECSKTAWEKCHKTECAAFDSVLKKLIEDHDNCLPPSYIYAVQSFMEAVEQHHQQ</sequence>
<evidence type="ECO:0000256" key="6">
    <source>
        <dbReference type="ARBA" id="ARBA00022833"/>
    </source>
</evidence>
<keyword evidence="5 7" id="KW-0863">Zinc-finger</keyword>
<dbReference type="GO" id="GO:0008270">
    <property type="term" value="F:zinc ion binding"/>
    <property type="evidence" value="ECO:0007669"/>
    <property type="project" value="UniProtKB-KW"/>
</dbReference>
<name>A0A8S1DSD2_9INSE</name>
<keyword evidence="1" id="KW-0489">Methyltransferase</keyword>
<evidence type="ECO:0000256" key="1">
    <source>
        <dbReference type="ARBA" id="ARBA00022603"/>
    </source>
</evidence>
<dbReference type="GO" id="GO:0008168">
    <property type="term" value="F:methyltransferase activity"/>
    <property type="evidence" value="ECO:0007669"/>
    <property type="project" value="UniProtKB-KW"/>
</dbReference>
<dbReference type="PANTHER" id="PTHR46165:SF6">
    <property type="entry name" value="SET AND MYND DOMAIN-CONTAINING PROTEIN 4-LIKE PROTEIN"/>
    <property type="match status" value="1"/>
</dbReference>
<evidence type="ECO:0000256" key="3">
    <source>
        <dbReference type="ARBA" id="ARBA00022691"/>
    </source>
</evidence>
<dbReference type="PROSITE" id="PS50865">
    <property type="entry name" value="ZF_MYND_2"/>
    <property type="match status" value="1"/>
</dbReference>
<dbReference type="AlphaFoldDB" id="A0A8S1DSD2"/>
<dbReference type="InterPro" id="IPR002893">
    <property type="entry name" value="Znf_MYND"/>
</dbReference>
<evidence type="ECO:0000256" key="2">
    <source>
        <dbReference type="ARBA" id="ARBA00022679"/>
    </source>
</evidence>
<dbReference type="GO" id="GO:0005737">
    <property type="term" value="C:cytoplasm"/>
    <property type="evidence" value="ECO:0007669"/>
    <property type="project" value="TreeGrafter"/>
</dbReference>
<keyword evidence="6" id="KW-0862">Zinc</keyword>
<dbReference type="PANTHER" id="PTHR46165">
    <property type="entry name" value="SET AND MYND DOMAIN-CONTAINING PROTEIN 4"/>
    <property type="match status" value="1"/>
</dbReference>
<proteinExistence type="predicted"/>
<keyword evidence="2" id="KW-0808">Transferase</keyword>
<evidence type="ECO:0000256" key="4">
    <source>
        <dbReference type="ARBA" id="ARBA00022723"/>
    </source>
</evidence>
<dbReference type="Proteomes" id="UP000494165">
    <property type="component" value="Unassembled WGS sequence"/>
</dbReference>
<dbReference type="InterPro" id="IPR019734">
    <property type="entry name" value="TPR_rpt"/>
</dbReference>
<gene>
    <name evidence="10" type="ORF">CLODIP_2_CD11896</name>
</gene>
<dbReference type="InterPro" id="IPR046341">
    <property type="entry name" value="SET_dom_sf"/>
</dbReference>
<dbReference type="SUPFAM" id="SSF144232">
    <property type="entry name" value="HIT/MYND zinc finger-like"/>
    <property type="match status" value="1"/>
</dbReference>
<evidence type="ECO:0000256" key="5">
    <source>
        <dbReference type="ARBA" id="ARBA00022771"/>
    </source>
</evidence>
<evidence type="ECO:0000259" key="9">
    <source>
        <dbReference type="PROSITE" id="PS50865"/>
    </source>
</evidence>
<dbReference type="GO" id="GO:0032259">
    <property type="term" value="P:methylation"/>
    <property type="evidence" value="ECO:0007669"/>
    <property type="project" value="UniProtKB-KW"/>
</dbReference>
<accession>A0A8S1DSD2</accession>
<evidence type="ECO:0000256" key="7">
    <source>
        <dbReference type="PROSITE-ProRule" id="PRU00134"/>
    </source>
</evidence>
<dbReference type="GO" id="GO:0005634">
    <property type="term" value="C:nucleus"/>
    <property type="evidence" value="ECO:0007669"/>
    <property type="project" value="TreeGrafter"/>
</dbReference>